<dbReference type="Pfam" id="PF01869">
    <property type="entry name" value="BcrAD_BadFG"/>
    <property type="match status" value="1"/>
</dbReference>
<dbReference type="InterPro" id="IPR043129">
    <property type="entry name" value="ATPase_NBD"/>
</dbReference>
<protein>
    <submittedName>
        <fullName evidence="2">ATPase</fullName>
    </submittedName>
</protein>
<dbReference type="PANTHER" id="PTHR43190">
    <property type="entry name" value="N-ACETYL-D-GLUCOSAMINE KINASE"/>
    <property type="match status" value="1"/>
</dbReference>
<dbReference type="PANTHER" id="PTHR43190:SF3">
    <property type="entry name" value="N-ACETYL-D-GLUCOSAMINE KINASE"/>
    <property type="match status" value="1"/>
</dbReference>
<dbReference type="SUPFAM" id="SSF53067">
    <property type="entry name" value="Actin-like ATPase domain"/>
    <property type="match status" value="2"/>
</dbReference>
<dbReference type="CDD" id="cd24007">
    <property type="entry name" value="ASKHA_NBD_eukNAGK-like"/>
    <property type="match status" value="1"/>
</dbReference>
<proteinExistence type="predicted"/>
<reference evidence="2" key="1">
    <citation type="journal article" date="2020" name="mSystems">
        <title>Genome- and Community-Level Interaction Insights into Carbon Utilization and Element Cycling Functions of Hydrothermarchaeota in Hydrothermal Sediment.</title>
        <authorList>
            <person name="Zhou Z."/>
            <person name="Liu Y."/>
            <person name="Xu W."/>
            <person name="Pan J."/>
            <person name="Luo Z.H."/>
            <person name="Li M."/>
        </authorList>
    </citation>
    <scope>NUCLEOTIDE SEQUENCE [LARGE SCALE GENOMIC DNA]</scope>
    <source>
        <strain evidence="2">SpSt-855</strain>
    </source>
</reference>
<dbReference type="InterPro" id="IPR052519">
    <property type="entry name" value="Euk-type_GlcNAc_Kinase"/>
</dbReference>
<name>A0A7V5CS04_9BACT</name>
<feature type="domain" description="ATPase BadF/BadG/BcrA/BcrD type" evidence="1">
    <location>
        <begin position="5"/>
        <end position="281"/>
    </location>
</feature>
<dbReference type="Gene3D" id="3.30.420.40">
    <property type="match status" value="2"/>
</dbReference>
<evidence type="ECO:0000259" key="1">
    <source>
        <dbReference type="Pfam" id="PF01869"/>
    </source>
</evidence>
<comment type="caution">
    <text evidence="2">The sequence shown here is derived from an EMBL/GenBank/DDBJ whole genome shotgun (WGS) entry which is preliminary data.</text>
</comment>
<dbReference type="EMBL" id="DTKL01000010">
    <property type="protein sequence ID" value="HGY93271.1"/>
    <property type="molecule type" value="Genomic_DNA"/>
</dbReference>
<dbReference type="AlphaFoldDB" id="A0A7V5CS04"/>
<accession>A0A7V5CS04</accession>
<sequence>MSLLLGVDAGGTRTTFALAEGQHVLARTQAGSIKPLRVSVEQAREHFAAAMAALEKQSGRRIAEVNAVSIGTAGVRLPQTAGWMRELVAAHTKARLEVCGDEEIALDAAFAGGRGVLVIAGTGSNVMGRARDGQRCHVGGWGPVLGDEGSGYWIGIETLRTALRTYDFGEKSAIFPEVLAAWQCASIEEMVDRAHAVPPPDFSRLAPLVNACAEAGDAVCVRVLDRGGRLLGEAVAEVCRQVMALDRGPAPAVAYIGSAISRIPALRQALACTLHEAFPDAVLAAEPVDAVDGALWRAARLLA</sequence>
<gene>
    <name evidence="2" type="ORF">ENW50_01065</name>
</gene>
<organism evidence="2">
    <name type="scientific">Acidobacterium capsulatum</name>
    <dbReference type="NCBI Taxonomy" id="33075"/>
    <lineage>
        <taxon>Bacteria</taxon>
        <taxon>Pseudomonadati</taxon>
        <taxon>Acidobacteriota</taxon>
        <taxon>Terriglobia</taxon>
        <taxon>Terriglobales</taxon>
        <taxon>Acidobacteriaceae</taxon>
        <taxon>Acidobacterium</taxon>
    </lineage>
</organism>
<dbReference type="InterPro" id="IPR002731">
    <property type="entry name" value="ATPase_BadF"/>
</dbReference>
<evidence type="ECO:0000313" key="2">
    <source>
        <dbReference type="EMBL" id="HGY93271.1"/>
    </source>
</evidence>